<organism evidence="2 3">
    <name type="scientific">Paraburkholderia strydomiana</name>
    <dbReference type="NCBI Taxonomy" id="1245417"/>
    <lineage>
        <taxon>Bacteria</taxon>
        <taxon>Pseudomonadati</taxon>
        <taxon>Pseudomonadota</taxon>
        <taxon>Betaproteobacteria</taxon>
        <taxon>Burkholderiales</taxon>
        <taxon>Burkholderiaceae</taxon>
        <taxon>Paraburkholderia</taxon>
    </lineage>
</organism>
<dbReference type="Proteomes" id="UP001629392">
    <property type="component" value="Unassembled WGS sequence"/>
</dbReference>
<evidence type="ECO:0000256" key="1">
    <source>
        <dbReference type="SAM" id="MobiDB-lite"/>
    </source>
</evidence>
<sequence length="157" mass="17547">MSKEMLLPMTRQAVSDISLANHLALAVCRKGQGNAHLLNELIRVVYLTYYLQDAGFGNAPVDLYRRAEAELDQAVDRAQYDGVWQVSAEVASMLEEILAIHDQQLTAAATRHVMEANARFSRFIKSDLRSPMSKHAQPTARHDDIELNVTASANRLQ</sequence>
<feature type="region of interest" description="Disordered" evidence="1">
    <location>
        <begin position="130"/>
        <end position="157"/>
    </location>
</feature>
<comment type="caution">
    <text evidence="2">The sequence shown here is derived from an EMBL/GenBank/DDBJ whole genome shotgun (WGS) entry which is preliminary data.</text>
</comment>
<proteinExistence type="predicted"/>
<dbReference type="RefSeq" id="WP_408152299.1">
    <property type="nucleotide sequence ID" value="NZ_JAQQCL010000002.1"/>
</dbReference>
<name>A0ABW9EBH0_9BURK</name>
<keyword evidence="3" id="KW-1185">Reference proteome</keyword>
<accession>A0ABW9EBH0</accession>
<evidence type="ECO:0000313" key="3">
    <source>
        <dbReference type="Proteomes" id="UP001629392"/>
    </source>
</evidence>
<gene>
    <name evidence="2" type="ORF">PQQ73_04915</name>
</gene>
<evidence type="ECO:0008006" key="4">
    <source>
        <dbReference type="Google" id="ProtNLM"/>
    </source>
</evidence>
<dbReference type="EMBL" id="JAQQCL010000002">
    <property type="protein sequence ID" value="MFM0715665.1"/>
    <property type="molecule type" value="Genomic_DNA"/>
</dbReference>
<reference evidence="2 3" key="1">
    <citation type="journal article" date="2024" name="Chem. Sci.">
        <title>Discovery of megapolipeptins by genome mining of a Burkholderiales bacteria collection.</title>
        <authorList>
            <person name="Paulo B.S."/>
            <person name="Recchia M.J.J."/>
            <person name="Lee S."/>
            <person name="Fergusson C.H."/>
            <person name="Romanowski S.B."/>
            <person name="Hernandez A."/>
            <person name="Krull N."/>
            <person name="Liu D.Y."/>
            <person name="Cavanagh H."/>
            <person name="Bos A."/>
            <person name="Gray C.A."/>
            <person name="Murphy B.T."/>
            <person name="Linington R.G."/>
            <person name="Eustaquio A.S."/>
        </authorList>
    </citation>
    <scope>NUCLEOTIDE SEQUENCE [LARGE SCALE GENOMIC DNA]</scope>
    <source>
        <strain evidence="2 3">RL17-350-BIC-E</strain>
    </source>
</reference>
<evidence type="ECO:0000313" key="2">
    <source>
        <dbReference type="EMBL" id="MFM0715665.1"/>
    </source>
</evidence>
<protein>
    <recommendedName>
        <fullName evidence="4">Fis family transcriptional regulator</fullName>
    </recommendedName>
</protein>